<reference evidence="2 3" key="1">
    <citation type="journal article" date="2017" name="Antonie Van Leeuwenhoek">
        <title>Rhizobium rhizosphaerae sp. nov., a novel species isolated from rice rhizosphere.</title>
        <authorList>
            <person name="Zhao J.J."/>
            <person name="Zhang J."/>
            <person name="Zhang R.J."/>
            <person name="Zhang C.W."/>
            <person name="Yin H.Q."/>
            <person name="Zhang X.X."/>
        </authorList>
    </citation>
    <scope>NUCLEOTIDE SEQUENCE [LARGE SCALE GENOMIC DNA]</scope>
    <source>
        <strain evidence="2 3">E3</strain>
    </source>
</reference>
<dbReference type="SUPFAM" id="SSF54909">
    <property type="entry name" value="Dimeric alpha+beta barrel"/>
    <property type="match status" value="1"/>
</dbReference>
<evidence type="ECO:0000259" key="1">
    <source>
        <dbReference type="Pfam" id="PF07045"/>
    </source>
</evidence>
<gene>
    <name evidence="2" type="ORF">GLIP_1877</name>
</gene>
<dbReference type="OrthoDB" id="9806380at2"/>
<evidence type="ECO:0000313" key="3">
    <source>
        <dbReference type="Proteomes" id="UP000006334"/>
    </source>
</evidence>
<evidence type="ECO:0000313" key="2">
    <source>
        <dbReference type="EMBL" id="GAC14505.1"/>
    </source>
</evidence>
<dbReference type="PANTHER" id="PTHR41521:SF4">
    <property type="entry name" value="BLR0684 PROTEIN"/>
    <property type="match status" value="1"/>
</dbReference>
<dbReference type="EMBL" id="BAEN01000037">
    <property type="protein sequence ID" value="GAC14505.1"/>
    <property type="molecule type" value="Genomic_DNA"/>
</dbReference>
<dbReference type="InterPro" id="IPR010753">
    <property type="entry name" value="DUF1330"/>
</dbReference>
<organism evidence="2 3">
    <name type="scientific">Aliiglaciecola lipolytica E3</name>
    <dbReference type="NCBI Taxonomy" id="1127673"/>
    <lineage>
        <taxon>Bacteria</taxon>
        <taxon>Pseudomonadati</taxon>
        <taxon>Pseudomonadota</taxon>
        <taxon>Gammaproteobacteria</taxon>
        <taxon>Alteromonadales</taxon>
        <taxon>Alteromonadaceae</taxon>
        <taxon>Aliiglaciecola</taxon>
    </lineage>
</organism>
<feature type="domain" description="DUF1330" evidence="1">
    <location>
        <begin position="8"/>
        <end position="90"/>
    </location>
</feature>
<dbReference type="eggNOG" id="COG5470">
    <property type="taxonomic scope" value="Bacteria"/>
</dbReference>
<dbReference type="Pfam" id="PF07045">
    <property type="entry name" value="DUF1330"/>
    <property type="match status" value="1"/>
</dbReference>
<sequence>MANHEVIVIANLEVTDADEYRKYEKGFFPILKKHNGSFITFDDNSQHMEGDCPLEGRVILFGFPSEKDATNWFNDPEYQALSEYRRKGTLTHNITFTKVLKR</sequence>
<dbReference type="PANTHER" id="PTHR41521">
    <property type="match status" value="1"/>
</dbReference>
<dbReference type="Proteomes" id="UP000006334">
    <property type="component" value="Unassembled WGS sequence"/>
</dbReference>
<proteinExistence type="predicted"/>
<dbReference type="Gene3D" id="3.30.70.100">
    <property type="match status" value="1"/>
</dbReference>
<comment type="caution">
    <text evidence="2">The sequence shown here is derived from an EMBL/GenBank/DDBJ whole genome shotgun (WGS) entry which is preliminary data.</text>
</comment>
<dbReference type="InterPro" id="IPR011008">
    <property type="entry name" value="Dimeric_a/b-barrel"/>
</dbReference>
<accession>K6YT82</accession>
<protein>
    <recommendedName>
        <fullName evidence="1">DUF1330 domain-containing protein</fullName>
    </recommendedName>
</protein>
<dbReference type="STRING" id="1127673.GLIP_1877"/>
<dbReference type="AlphaFoldDB" id="K6YT82"/>
<keyword evidence="3" id="KW-1185">Reference proteome</keyword>
<name>K6YT82_9ALTE</name>